<dbReference type="RefSeq" id="WP_044825067.1">
    <property type="nucleotide sequence ID" value="NZ_CP009687.1"/>
</dbReference>
<dbReference type="EMBL" id="CP009687">
    <property type="protein sequence ID" value="AKL95622.1"/>
    <property type="molecule type" value="Genomic_DNA"/>
</dbReference>
<dbReference type="Proteomes" id="UP000035704">
    <property type="component" value="Chromosome"/>
</dbReference>
<dbReference type="PANTHER" id="PTHR37313">
    <property type="entry name" value="UPF0749 PROTEIN RV1825"/>
    <property type="match status" value="1"/>
</dbReference>
<dbReference type="OrthoDB" id="9776196at2"/>
<sequence length="242" mass="27239">MNFKGKLAIALLCGILGLTISIQFNTVKSGPGGGVLSTQKAQQLAMELRNLRSEKERLNEELTNLEKRLKEYEISEADENLMIKNLKRDLERYQLMAGYKEGEGPGVVVTVDDPPNDYFLGGEGSFVMYNYDVLLEVINQLNAAGAEAIVVNDQRYIATTEIYYTSNTVMINSVPTRPPFVIKAIGNPETLEAALNMRYGVVWGMRQVYNLQVSVRKENSIQVPRYNKVMQFDYARPVESPQ</sequence>
<evidence type="ECO:0000256" key="1">
    <source>
        <dbReference type="ARBA" id="ARBA00009108"/>
    </source>
</evidence>
<dbReference type="InterPro" id="IPR010273">
    <property type="entry name" value="DUF881"/>
</dbReference>
<reference evidence="2 3" key="1">
    <citation type="submission" date="2014-10" db="EMBL/GenBank/DDBJ databases">
        <title>Genome sequence of Clostridium aceticum DSM 1496.</title>
        <authorList>
            <person name="Poehlein A."/>
            <person name="Schiel-Bengelsdorf B."/>
            <person name="Gottschalk G."/>
            <person name="Duerre P."/>
            <person name="Daniel R."/>
        </authorList>
    </citation>
    <scope>NUCLEOTIDE SEQUENCE [LARGE SCALE GENOMIC DNA]</scope>
    <source>
        <strain evidence="2 3">DSM 1496</strain>
    </source>
</reference>
<keyword evidence="3" id="KW-1185">Reference proteome</keyword>
<name>A0A0D8I961_9CLOT</name>
<evidence type="ECO:0000313" key="2">
    <source>
        <dbReference type="EMBL" id="AKL95622.1"/>
    </source>
</evidence>
<dbReference type="PANTHER" id="PTHR37313:SF2">
    <property type="entry name" value="UPF0749 PROTEIN YLXX"/>
    <property type="match status" value="1"/>
</dbReference>
<protein>
    <submittedName>
        <fullName evidence="2">Uncharacterized protein</fullName>
    </submittedName>
</protein>
<dbReference type="PATRIC" id="fig|84022.5.peg.533"/>
<dbReference type="AlphaFoldDB" id="A0A0D8I961"/>
<organism evidence="2 3">
    <name type="scientific">Clostridium aceticum</name>
    <dbReference type="NCBI Taxonomy" id="84022"/>
    <lineage>
        <taxon>Bacteria</taxon>
        <taxon>Bacillati</taxon>
        <taxon>Bacillota</taxon>
        <taxon>Clostridia</taxon>
        <taxon>Eubacteriales</taxon>
        <taxon>Clostridiaceae</taxon>
        <taxon>Clostridium</taxon>
    </lineage>
</organism>
<accession>A0A0D8I961</accession>
<proteinExistence type="inferred from homology"/>
<comment type="similarity">
    <text evidence="1">Belongs to the UPF0749 family.</text>
</comment>
<dbReference type="Pfam" id="PF05949">
    <property type="entry name" value="DUF881"/>
    <property type="match status" value="1"/>
</dbReference>
<gene>
    <name evidence="2" type="ORF">CACET_c21760</name>
</gene>
<dbReference type="STRING" id="84022.CACET_c21760"/>
<dbReference type="Gene3D" id="3.30.70.1880">
    <property type="entry name" value="Protein of unknown function DUF881"/>
    <property type="match status" value="1"/>
</dbReference>
<dbReference type="KEGG" id="cace:CACET_c21760"/>
<evidence type="ECO:0000313" key="3">
    <source>
        <dbReference type="Proteomes" id="UP000035704"/>
    </source>
</evidence>